<reference evidence="2 3" key="1">
    <citation type="submission" date="2018-09" db="EMBL/GenBank/DDBJ databases">
        <title>Genome sequencing of Nocardioides immobilis CCTCC AB 2017083 for comparison to Nocardioides silvaticus.</title>
        <authorList>
            <person name="Li C."/>
            <person name="Wang G."/>
        </authorList>
    </citation>
    <scope>NUCLEOTIDE SEQUENCE [LARGE SCALE GENOMIC DNA]</scope>
    <source>
        <strain evidence="2 3">CCTCC AB 2017083</strain>
    </source>
</reference>
<dbReference type="OrthoDB" id="1524134at2"/>
<accession>A0A417Y3C5</accession>
<dbReference type="EMBL" id="QXGH01000014">
    <property type="protein sequence ID" value="RHW27034.1"/>
    <property type="molecule type" value="Genomic_DNA"/>
</dbReference>
<comment type="caution">
    <text evidence="2">The sequence shown here is derived from an EMBL/GenBank/DDBJ whole genome shotgun (WGS) entry which is preliminary data.</text>
</comment>
<protein>
    <submittedName>
        <fullName evidence="2">Uncharacterized protein</fullName>
    </submittedName>
</protein>
<evidence type="ECO:0000313" key="2">
    <source>
        <dbReference type="EMBL" id="RHW27034.1"/>
    </source>
</evidence>
<evidence type="ECO:0000313" key="3">
    <source>
        <dbReference type="Proteomes" id="UP000283644"/>
    </source>
</evidence>
<evidence type="ECO:0000256" key="1">
    <source>
        <dbReference type="SAM" id="MobiDB-lite"/>
    </source>
</evidence>
<organism evidence="2 3">
    <name type="scientific">Nocardioides immobilis</name>
    <dbReference type="NCBI Taxonomy" id="2049295"/>
    <lineage>
        <taxon>Bacteria</taxon>
        <taxon>Bacillati</taxon>
        <taxon>Actinomycetota</taxon>
        <taxon>Actinomycetes</taxon>
        <taxon>Propionibacteriales</taxon>
        <taxon>Nocardioidaceae</taxon>
        <taxon>Nocardioides</taxon>
    </lineage>
</organism>
<proteinExistence type="predicted"/>
<sequence length="177" mass="19389">MSREQRAEVFRGVSQRGDDRPLVMGSQAILGTDEEDVLPPAATVSMEAETAFLSDEDRAKADLVTAAIGEDFAFHQLRGYYAEGIHVEAAPLPEGWRDSLITQPLPGRVERTSGRPHSGTPRRDFSGRWVQPRAFDQTDNALGLDLPGGRATRLACAGTIAARTSRRIGASHRHRDR</sequence>
<gene>
    <name evidence="2" type="ORF">D0Z08_10170</name>
</gene>
<keyword evidence="3" id="KW-1185">Reference proteome</keyword>
<dbReference type="RefSeq" id="WP_118925135.1">
    <property type="nucleotide sequence ID" value="NZ_QXGH01000014.1"/>
</dbReference>
<dbReference type="Proteomes" id="UP000283644">
    <property type="component" value="Unassembled WGS sequence"/>
</dbReference>
<feature type="region of interest" description="Disordered" evidence="1">
    <location>
        <begin position="106"/>
        <end position="126"/>
    </location>
</feature>
<name>A0A417Y3C5_9ACTN</name>
<dbReference type="AlphaFoldDB" id="A0A417Y3C5"/>